<feature type="transmembrane region" description="Helical" evidence="2">
    <location>
        <begin position="212"/>
        <end position="232"/>
    </location>
</feature>
<dbReference type="VEuPathDB" id="FungiDB:SPBR_01960"/>
<dbReference type="AlphaFoldDB" id="A0A0C2J1Y9"/>
<sequence length="233" mass="21898">MVASKVVVGSVLTAGASASGVSPLMAGIRARADLSPGSPLYNCHDNCGQAILEAQTVSSVCKDNVFLTDYDNCLQCAGPDNGDIWKYYSDALTSAAAACGLATTPAAGSQAAVGTALPGGAGSSGSGASSSSAAGAPSSAPATTTSPSLSAGAAPTESSAAAGDSPTASATSKTDSRPTAGSGSSNSTISGTGSPSGTTFAPSSVVTSGASVRSVGACLAGIAAIGVAYLVAF</sequence>
<dbReference type="EMBL" id="AWTV01000007">
    <property type="protein sequence ID" value="KIH91112.1"/>
    <property type="molecule type" value="Genomic_DNA"/>
</dbReference>
<comment type="caution">
    <text evidence="3">The sequence shown here is derived from an EMBL/GenBank/DDBJ whole genome shotgun (WGS) entry which is preliminary data.</text>
</comment>
<feature type="compositionally biased region" description="Low complexity" evidence="1">
    <location>
        <begin position="179"/>
        <end position="204"/>
    </location>
</feature>
<organism evidence="3 4">
    <name type="scientific">Sporothrix brasiliensis 5110</name>
    <dbReference type="NCBI Taxonomy" id="1398154"/>
    <lineage>
        <taxon>Eukaryota</taxon>
        <taxon>Fungi</taxon>
        <taxon>Dikarya</taxon>
        <taxon>Ascomycota</taxon>
        <taxon>Pezizomycotina</taxon>
        <taxon>Sordariomycetes</taxon>
        <taxon>Sordariomycetidae</taxon>
        <taxon>Ophiostomatales</taxon>
        <taxon>Ophiostomataceae</taxon>
        <taxon>Sporothrix</taxon>
    </lineage>
</organism>
<evidence type="ECO:0000313" key="4">
    <source>
        <dbReference type="Proteomes" id="UP000031575"/>
    </source>
</evidence>
<evidence type="ECO:0000256" key="1">
    <source>
        <dbReference type="SAM" id="MobiDB-lite"/>
    </source>
</evidence>
<dbReference type="OrthoDB" id="4160690at2759"/>
<evidence type="ECO:0008006" key="5">
    <source>
        <dbReference type="Google" id="ProtNLM"/>
    </source>
</evidence>
<name>A0A0C2J1Y9_9PEZI</name>
<gene>
    <name evidence="3" type="ORF">SPBR_01960</name>
</gene>
<keyword evidence="2" id="KW-0472">Membrane</keyword>
<feature type="compositionally biased region" description="Low complexity" evidence="1">
    <location>
        <begin position="126"/>
        <end position="162"/>
    </location>
</feature>
<reference evidence="3 4" key="1">
    <citation type="journal article" date="2014" name="BMC Genomics">
        <title>Comparative genomics of the major fungal agents of human and animal Sporotrichosis: Sporothrix schenckii and Sporothrix brasiliensis.</title>
        <authorList>
            <person name="Teixeira M.M."/>
            <person name="de Almeida L.G."/>
            <person name="Kubitschek-Barreira P."/>
            <person name="Alves F.L."/>
            <person name="Kioshima E.S."/>
            <person name="Abadio A.K."/>
            <person name="Fernandes L."/>
            <person name="Derengowski L.S."/>
            <person name="Ferreira K.S."/>
            <person name="Souza R.C."/>
            <person name="Ruiz J.C."/>
            <person name="de Andrade N.C."/>
            <person name="Paes H.C."/>
            <person name="Nicola A.M."/>
            <person name="Albuquerque P."/>
            <person name="Gerber A.L."/>
            <person name="Martins V.P."/>
            <person name="Peconick L.D."/>
            <person name="Neto A.V."/>
            <person name="Chaucanez C.B."/>
            <person name="Silva P.A."/>
            <person name="Cunha O.L."/>
            <person name="de Oliveira F.F."/>
            <person name="dos Santos T.C."/>
            <person name="Barros A.L."/>
            <person name="Soares M.A."/>
            <person name="de Oliveira L.M."/>
            <person name="Marini M.M."/>
            <person name="Villalobos-Duno H."/>
            <person name="Cunha M.M."/>
            <person name="de Hoog S."/>
            <person name="da Silveira J.F."/>
            <person name="Henrissat B."/>
            <person name="Nino-Vega G.A."/>
            <person name="Cisalpino P.S."/>
            <person name="Mora-Montes H.M."/>
            <person name="Almeida S.R."/>
            <person name="Stajich J.E."/>
            <person name="Lopes-Bezerra L.M."/>
            <person name="Vasconcelos A.T."/>
            <person name="Felipe M.S."/>
        </authorList>
    </citation>
    <scope>NUCLEOTIDE SEQUENCE [LARGE SCALE GENOMIC DNA]</scope>
    <source>
        <strain evidence="3 4">5110</strain>
    </source>
</reference>
<feature type="region of interest" description="Disordered" evidence="1">
    <location>
        <begin position="118"/>
        <end position="204"/>
    </location>
</feature>
<keyword evidence="4" id="KW-1185">Reference proteome</keyword>
<evidence type="ECO:0000256" key="2">
    <source>
        <dbReference type="SAM" id="Phobius"/>
    </source>
</evidence>
<keyword evidence="2" id="KW-0812">Transmembrane</keyword>
<dbReference type="RefSeq" id="XP_040619122.1">
    <property type="nucleotide sequence ID" value="XM_040760269.1"/>
</dbReference>
<dbReference type="Proteomes" id="UP000031575">
    <property type="component" value="Unassembled WGS sequence"/>
</dbReference>
<proteinExistence type="predicted"/>
<accession>A0A0C2J1Y9</accession>
<dbReference type="HOGENOM" id="CLU_1190558_0_0_1"/>
<protein>
    <recommendedName>
        <fullName evidence="5">Dynactin arp1 p25 subunit</fullName>
    </recommendedName>
</protein>
<dbReference type="GeneID" id="63675190"/>
<evidence type="ECO:0000313" key="3">
    <source>
        <dbReference type="EMBL" id="KIH91112.1"/>
    </source>
</evidence>
<keyword evidence="2" id="KW-1133">Transmembrane helix</keyword>